<evidence type="ECO:0000256" key="3">
    <source>
        <dbReference type="ARBA" id="ARBA00023212"/>
    </source>
</evidence>
<evidence type="ECO:0000256" key="4">
    <source>
        <dbReference type="ARBA" id="ARBA00023273"/>
    </source>
</evidence>
<keyword evidence="7" id="KW-1185">Reference proteome</keyword>
<dbReference type="AlphaFoldDB" id="A0A6Q2XQ10"/>
<evidence type="ECO:0000256" key="5">
    <source>
        <dbReference type="ARBA" id="ARBA00038014"/>
    </source>
</evidence>
<comment type="subcellular location">
    <subcellularLocation>
        <location evidence="1">Cytoplasm</location>
        <location evidence="1">Cytoskeleton</location>
        <location evidence="1">Cilium axoneme</location>
    </subcellularLocation>
</comment>
<reference evidence="6" key="2">
    <citation type="submission" date="2020-02" db="EMBL/GenBank/DDBJ databases">
        <title>Esox lucius (northern pike) genome, fEsoLuc1, primary haplotype.</title>
        <authorList>
            <person name="Myers G."/>
            <person name="Karagic N."/>
            <person name="Meyer A."/>
            <person name="Pippel M."/>
            <person name="Reichard M."/>
            <person name="Winkler S."/>
            <person name="Tracey A."/>
            <person name="Sims Y."/>
            <person name="Howe K."/>
            <person name="Rhie A."/>
            <person name="Formenti G."/>
            <person name="Durbin R."/>
            <person name="Fedrigo O."/>
            <person name="Jarvis E.D."/>
        </authorList>
    </citation>
    <scope>NUCLEOTIDE SEQUENCE [LARGE SCALE GENOMIC DNA]</scope>
</reference>
<evidence type="ECO:0000313" key="6">
    <source>
        <dbReference type="Ensembl" id="ENSELUP00000055247.1"/>
    </source>
</evidence>
<evidence type="ECO:0000256" key="1">
    <source>
        <dbReference type="ARBA" id="ARBA00004430"/>
    </source>
</evidence>
<dbReference type="Ensembl" id="ENSELUT00000085736.2">
    <property type="protein sequence ID" value="ENSELUP00000055247.1"/>
    <property type="gene ID" value="ENSELUG00000028330.2"/>
</dbReference>
<dbReference type="InParanoid" id="A0A6Q2XQ10"/>
<evidence type="ECO:0000313" key="7">
    <source>
        <dbReference type="Proteomes" id="UP000265140"/>
    </source>
</evidence>
<reference evidence="6" key="4">
    <citation type="submission" date="2025-09" db="UniProtKB">
        <authorList>
            <consortium name="Ensembl"/>
        </authorList>
    </citation>
    <scope>IDENTIFICATION</scope>
</reference>
<protein>
    <submittedName>
        <fullName evidence="6">Uncharacterized protein</fullName>
    </submittedName>
</protein>
<dbReference type="GO" id="GO:0035082">
    <property type="term" value="P:axoneme assembly"/>
    <property type="evidence" value="ECO:0007669"/>
    <property type="project" value="InterPro"/>
</dbReference>
<dbReference type="PANTHER" id="PTHR20899:SF1">
    <property type="entry name" value="PIERCER OF MICROTUBULE WALL 1 PROTEIN"/>
    <property type="match status" value="1"/>
</dbReference>
<name>A0A6Q2XQ10_ESOLU</name>
<keyword evidence="2" id="KW-0963">Cytoplasm</keyword>
<dbReference type="GeneTree" id="ENSGT00940000154745"/>
<keyword evidence="4" id="KW-0966">Cell projection</keyword>
<evidence type="ECO:0000256" key="2">
    <source>
        <dbReference type="ARBA" id="ARBA00022490"/>
    </source>
</evidence>
<dbReference type="Proteomes" id="UP000265140">
    <property type="component" value="Chromosome 13"/>
</dbReference>
<reference evidence="7" key="1">
    <citation type="journal article" date="2014" name="PLoS ONE">
        <title>The genome and linkage map of the northern pike (Esox lucius): conserved synteny revealed between the salmonid sister group and the Neoteleostei.</title>
        <authorList>
            <person name="Rondeau E.B."/>
            <person name="Minkley D.R."/>
            <person name="Leong J.S."/>
            <person name="Messmer A.M."/>
            <person name="Jantzen J.R."/>
            <person name="von Schalburg K.R."/>
            <person name="Lemon C."/>
            <person name="Bird N.H."/>
            <person name="Koop B.F."/>
        </authorList>
    </citation>
    <scope>NUCLEOTIDE SEQUENCE</scope>
</reference>
<dbReference type="OMA" id="MFRNNTF"/>
<dbReference type="GO" id="GO:0005879">
    <property type="term" value="C:axonemal microtubule"/>
    <property type="evidence" value="ECO:0007669"/>
    <property type="project" value="InterPro"/>
</dbReference>
<dbReference type="Pfam" id="PF14892">
    <property type="entry name" value="PIRC1_2"/>
    <property type="match status" value="1"/>
</dbReference>
<reference evidence="6" key="3">
    <citation type="submission" date="2025-08" db="UniProtKB">
        <authorList>
            <consortium name="Ensembl"/>
        </authorList>
    </citation>
    <scope>IDENTIFICATION</scope>
</reference>
<dbReference type="FunCoup" id="A0A6Q2XQ10">
    <property type="interactions" value="121"/>
</dbReference>
<dbReference type="Bgee" id="ENSELUG00000028330">
    <property type="expression patterns" value="Expressed in mesonephros and 13 other cell types or tissues"/>
</dbReference>
<sequence length="131" mass="15242">MNSGKEMETHRSNDNVTMKTSDVYKVDEHLPTRFNNPDCFRGYSTKKNHPFYQTSNQIYGNKRPTVHEMPTSFHGSYRRFSEHMLKSGMFRDNGFNTSIEKSKIAGHNTIPMFQDRINFHNAFVSGNCPKN</sequence>
<accession>A0A6Q2XQ10</accession>
<organism evidence="6 7">
    <name type="scientific">Esox lucius</name>
    <name type="common">Northern pike</name>
    <dbReference type="NCBI Taxonomy" id="8010"/>
    <lineage>
        <taxon>Eukaryota</taxon>
        <taxon>Metazoa</taxon>
        <taxon>Chordata</taxon>
        <taxon>Craniata</taxon>
        <taxon>Vertebrata</taxon>
        <taxon>Euteleostomi</taxon>
        <taxon>Actinopterygii</taxon>
        <taxon>Neopterygii</taxon>
        <taxon>Teleostei</taxon>
        <taxon>Protacanthopterygii</taxon>
        <taxon>Esociformes</taxon>
        <taxon>Esocidae</taxon>
        <taxon>Esox</taxon>
    </lineage>
</organism>
<proteinExistence type="inferred from homology"/>
<dbReference type="PANTHER" id="PTHR20899">
    <property type="entry name" value="PIERCE HOMOLOG"/>
    <property type="match status" value="1"/>
</dbReference>
<comment type="similarity">
    <text evidence="5">Belongs to the PIERCE1 family.</text>
</comment>
<dbReference type="InterPro" id="IPR026507">
    <property type="entry name" value="PIRC1/2"/>
</dbReference>
<keyword evidence="3" id="KW-0206">Cytoskeleton</keyword>